<reference evidence="1 2" key="1">
    <citation type="submission" date="2016-10" db="EMBL/GenBank/DDBJ databases">
        <authorList>
            <person name="de Groot N.N."/>
        </authorList>
    </citation>
    <scope>NUCLEOTIDE SEQUENCE [LARGE SCALE GENOMIC DNA]</scope>
    <source>
        <strain evidence="1 2">CGMCC 4.7037</strain>
    </source>
</reference>
<sequence>MIQHAMEADDDVALCAEPVRSVIVGDWHVSFVATLACACPECVRLAATGDKSRVLDGGSA</sequence>
<dbReference type="Proteomes" id="UP000236732">
    <property type="component" value="Unassembled WGS sequence"/>
</dbReference>
<evidence type="ECO:0000313" key="1">
    <source>
        <dbReference type="EMBL" id="SEG57810.1"/>
    </source>
</evidence>
<dbReference type="EMBL" id="FNVT01000003">
    <property type="protein sequence ID" value="SEG57810.1"/>
    <property type="molecule type" value="Genomic_DNA"/>
</dbReference>
<evidence type="ECO:0000313" key="2">
    <source>
        <dbReference type="Proteomes" id="UP000236732"/>
    </source>
</evidence>
<accession>A0A1H6BAZ8</accession>
<gene>
    <name evidence="1" type="ORF">SAMN05444920_103263</name>
</gene>
<protein>
    <submittedName>
        <fullName evidence="1">Uncharacterized protein</fullName>
    </submittedName>
</protein>
<keyword evidence="2" id="KW-1185">Reference proteome</keyword>
<organism evidence="1 2">
    <name type="scientific">Nonomuraea solani</name>
    <dbReference type="NCBI Taxonomy" id="1144553"/>
    <lineage>
        <taxon>Bacteria</taxon>
        <taxon>Bacillati</taxon>
        <taxon>Actinomycetota</taxon>
        <taxon>Actinomycetes</taxon>
        <taxon>Streptosporangiales</taxon>
        <taxon>Streptosporangiaceae</taxon>
        <taxon>Nonomuraea</taxon>
    </lineage>
</organism>
<dbReference type="AlphaFoldDB" id="A0A1H6BAZ8"/>
<dbReference type="RefSeq" id="WP_200823924.1">
    <property type="nucleotide sequence ID" value="NZ_FNVT01000003.1"/>
</dbReference>
<proteinExistence type="predicted"/>
<name>A0A1H6BAZ8_9ACTN</name>